<evidence type="ECO:0000313" key="2">
    <source>
        <dbReference type="Proteomes" id="UP000337909"/>
    </source>
</evidence>
<dbReference type="Proteomes" id="UP000337909">
    <property type="component" value="Unassembled WGS sequence"/>
</dbReference>
<dbReference type="AlphaFoldDB" id="A0A5E7E4Z4"/>
<proteinExistence type="predicted"/>
<gene>
    <name evidence="1" type="ORF">PS691_04241</name>
</gene>
<sequence>MNEQNGRGFQAVVRHAFNENMQDQYFEGVSAELAVVAPRSKLKRFARQDDIAGEVAQDNGPAVVGPSLMVFDEQLSVDDRQNAIDSQTFAEAVVRRLPKGTSNEQRYIEYNDALLATGWTVESFTYKRFVSKKVTLTVNEAVLQVLETVIAGGSGNILSMVSSGFRQLKGDKEGLKVVDIGSQRNQVISFKAVPCIATPGGGMALVLGGLDLIDKKYDGNFLFVSFQSEGVQLFQAAGVRNFNRRMFERKKQKVYDYIDQFGDDLFKKLTSQ</sequence>
<name>A0A5E7E4Z4_PSEFL</name>
<protein>
    <submittedName>
        <fullName evidence="1">Uncharacterized protein</fullName>
    </submittedName>
</protein>
<accession>A0A5E7E4Z4</accession>
<evidence type="ECO:0000313" key="1">
    <source>
        <dbReference type="EMBL" id="VVO21734.1"/>
    </source>
</evidence>
<reference evidence="1 2" key="1">
    <citation type="submission" date="2019-09" db="EMBL/GenBank/DDBJ databases">
        <authorList>
            <person name="Chandra G."/>
            <person name="Truman W A."/>
        </authorList>
    </citation>
    <scope>NUCLEOTIDE SEQUENCE [LARGE SCALE GENOMIC DNA]</scope>
    <source>
        <strain evidence="1">PS691</strain>
    </source>
</reference>
<organism evidence="1 2">
    <name type="scientific">Pseudomonas fluorescens</name>
    <dbReference type="NCBI Taxonomy" id="294"/>
    <lineage>
        <taxon>Bacteria</taxon>
        <taxon>Pseudomonadati</taxon>
        <taxon>Pseudomonadota</taxon>
        <taxon>Gammaproteobacteria</taxon>
        <taxon>Pseudomonadales</taxon>
        <taxon>Pseudomonadaceae</taxon>
        <taxon>Pseudomonas</taxon>
    </lineage>
</organism>
<dbReference type="RefSeq" id="WP_224788268.1">
    <property type="nucleotide sequence ID" value="NZ_CABVHQ010000050.1"/>
</dbReference>
<dbReference type="EMBL" id="CABVHQ010000050">
    <property type="protein sequence ID" value="VVO21734.1"/>
    <property type="molecule type" value="Genomic_DNA"/>
</dbReference>